<dbReference type="Proteomes" id="UP000784294">
    <property type="component" value="Unassembled WGS sequence"/>
</dbReference>
<comment type="caution">
    <text evidence="1">The sequence shown here is derived from an EMBL/GenBank/DDBJ whole genome shotgun (WGS) entry which is preliminary data.</text>
</comment>
<gene>
    <name evidence="1" type="ORF">PXEA_LOCUS33864</name>
</gene>
<dbReference type="EMBL" id="CAAALY010264831">
    <property type="protein sequence ID" value="VEL40424.1"/>
    <property type="molecule type" value="Genomic_DNA"/>
</dbReference>
<dbReference type="AlphaFoldDB" id="A0A3S5B4U0"/>
<evidence type="ECO:0000313" key="2">
    <source>
        <dbReference type="Proteomes" id="UP000784294"/>
    </source>
</evidence>
<sequence length="128" mass="14437">MLRHKLRFLLDTYAHRGNRSIRFFFVDDLLGEYRYPSPYFSSLTTLSSDKKQGLFHGSVNNIKICSSLTIRHCGCNHDENIPLMLAPKLGVNSGDVKIEDDESEIVIWKKDASAANHDIKPGSQVNTA</sequence>
<reference evidence="1" key="1">
    <citation type="submission" date="2018-11" db="EMBL/GenBank/DDBJ databases">
        <authorList>
            <consortium name="Pathogen Informatics"/>
        </authorList>
    </citation>
    <scope>NUCLEOTIDE SEQUENCE</scope>
</reference>
<name>A0A3S5B4U0_9PLAT</name>
<protein>
    <submittedName>
        <fullName evidence="1">Uncharacterized protein</fullName>
    </submittedName>
</protein>
<organism evidence="1 2">
    <name type="scientific">Protopolystoma xenopodis</name>
    <dbReference type="NCBI Taxonomy" id="117903"/>
    <lineage>
        <taxon>Eukaryota</taxon>
        <taxon>Metazoa</taxon>
        <taxon>Spiralia</taxon>
        <taxon>Lophotrochozoa</taxon>
        <taxon>Platyhelminthes</taxon>
        <taxon>Monogenea</taxon>
        <taxon>Polyopisthocotylea</taxon>
        <taxon>Polystomatidea</taxon>
        <taxon>Polystomatidae</taxon>
        <taxon>Protopolystoma</taxon>
    </lineage>
</organism>
<evidence type="ECO:0000313" key="1">
    <source>
        <dbReference type="EMBL" id="VEL40424.1"/>
    </source>
</evidence>
<proteinExistence type="predicted"/>
<accession>A0A3S5B4U0</accession>
<keyword evidence="2" id="KW-1185">Reference proteome</keyword>